<dbReference type="RefSeq" id="WP_258883589.1">
    <property type="nucleotide sequence ID" value="NZ_CP090065.1"/>
</dbReference>
<organism evidence="5 6">
    <name type="scientific">Pectobacterium polonicum</name>
    <dbReference type="NCBI Taxonomy" id="2485124"/>
    <lineage>
        <taxon>Bacteria</taxon>
        <taxon>Pseudomonadati</taxon>
        <taxon>Pseudomonadota</taxon>
        <taxon>Gammaproteobacteria</taxon>
        <taxon>Enterobacterales</taxon>
        <taxon>Pectobacteriaceae</taxon>
        <taxon>Pectobacterium</taxon>
    </lineage>
</organism>
<dbReference type="KEGG" id="ppoo:LW347_21485"/>
<proteinExistence type="inferred from homology"/>
<keyword evidence="1 3" id="KW-0343">GTPase activation</keyword>
<comment type="function">
    <text evidence="3">A GTPase-activating protein (GAP) that modifies Der/EngA GTPase function. May play a role in ribosome biogenesis.</text>
</comment>
<dbReference type="Pfam" id="PF04220">
    <property type="entry name" value="YihI"/>
    <property type="match status" value="1"/>
</dbReference>
<keyword evidence="2 3" id="KW-0690">Ribosome biogenesis</keyword>
<dbReference type="EMBL" id="CP090065">
    <property type="protein sequence ID" value="UVO08362.1"/>
    <property type="molecule type" value="Genomic_DNA"/>
</dbReference>
<evidence type="ECO:0000256" key="1">
    <source>
        <dbReference type="ARBA" id="ARBA00022468"/>
    </source>
</evidence>
<comment type="subunit">
    <text evidence="3">Interacts with Der.</text>
</comment>
<dbReference type="GO" id="GO:0005096">
    <property type="term" value="F:GTPase activator activity"/>
    <property type="evidence" value="ECO:0007669"/>
    <property type="project" value="UniProtKB-KW"/>
</dbReference>
<feature type="region of interest" description="Disordered" evidence="4">
    <location>
        <begin position="1"/>
        <end position="110"/>
    </location>
</feature>
<dbReference type="NCBIfam" id="NF003560">
    <property type="entry name" value="PRK05244.1-1"/>
    <property type="match status" value="1"/>
</dbReference>
<evidence type="ECO:0000256" key="2">
    <source>
        <dbReference type="ARBA" id="ARBA00022517"/>
    </source>
</evidence>
<reference evidence="5" key="1">
    <citation type="submission" date="2021-12" db="EMBL/GenBank/DDBJ databases">
        <title>Genome sequence of novel Pectobacterium sp. causing blackleg.</title>
        <authorList>
            <person name="Wang J."/>
        </authorList>
    </citation>
    <scope>NUCLEOTIDE SEQUENCE</scope>
    <source>
        <strain evidence="5">BY21311</strain>
    </source>
</reference>
<protein>
    <recommendedName>
        <fullName evidence="3">Der GTPase-activating protein YihI</fullName>
    </recommendedName>
</protein>
<accession>A0AAE9T1H7</accession>
<dbReference type="GO" id="GO:0042254">
    <property type="term" value="P:ribosome biogenesis"/>
    <property type="evidence" value="ECO:0007669"/>
    <property type="project" value="UniProtKB-KW"/>
</dbReference>
<name>A0AAE9T1H7_9GAMM</name>
<gene>
    <name evidence="3 5" type="primary">yihI</name>
    <name evidence="5" type="ORF">LW347_21485</name>
</gene>
<dbReference type="Proteomes" id="UP001059272">
    <property type="component" value="Chromosome"/>
</dbReference>
<comment type="similarity">
    <text evidence="3">Belongs to the YihI family.</text>
</comment>
<dbReference type="HAMAP" id="MF_01058">
    <property type="entry name" value="GAP_YihI"/>
    <property type="match status" value="1"/>
</dbReference>
<evidence type="ECO:0000256" key="4">
    <source>
        <dbReference type="SAM" id="MobiDB-lite"/>
    </source>
</evidence>
<evidence type="ECO:0000313" key="5">
    <source>
        <dbReference type="EMBL" id="UVO08362.1"/>
    </source>
</evidence>
<sequence>MNRPVKGAADKAEKPKVKRKSREELEREARERKKDKKHRGNASGSRTQEKASTDPRSGQRKVADPRIGSKKPVQLGVLDSAVAKPKPKSKPKPSEPVEKVVAAKPTMSPEEELEMLENDARLDTLLDRLDSGETLSAKDQSWVDETLDRIDILMEELGIELGDDDEEEQQEDMLQLLKRNNPKDAF</sequence>
<feature type="compositionally biased region" description="Basic and acidic residues" evidence="4">
    <location>
        <begin position="8"/>
        <end position="32"/>
    </location>
</feature>
<dbReference type="InterPro" id="IPR007336">
    <property type="entry name" value="YihI"/>
</dbReference>
<evidence type="ECO:0000256" key="3">
    <source>
        <dbReference type="HAMAP-Rule" id="MF_01058"/>
    </source>
</evidence>
<evidence type="ECO:0000313" key="6">
    <source>
        <dbReference type="Proteomes" id="UP001059272"/>
    </source>
</evidence>
<dbReference type="AlphaFoldDB" id="A0AAE9T1H7"/>